<keyword evidence="2" id="KW-1185">Reference proteome</keyword>
<accession>A0A843U8C3</accession>
<organism evidence="1 2">
    <name type="scientific">Colocasia esculenta</name>
    <name type="common">Wild taro</name>
    <name type="synonym">Arum esculentum</name>
    <dbReference type="NCBI Taxonomy" id="4460"/>
    <lineage>
        <taxon>Eukaryota</taxon>
        <taxon>Viridiplantae</taxon>
        <taxon>Streptophyta</taxon>
        <taxon>Embryophyta</taxon>
        <taxon>Tracheophyta</taxon>
        <taxon>Spermatophyta</taxon>
        <taxon>Magnoliopsida</taxon>
        <taxon>Liliopsida</taxon>
        <taxon>Araceae</taxon>
        <taxon>Aroideae</taxon>
        <taxon>Colocasieae</taxon>
        <taxon>Colocasia</taxon>
    </lineage>
</organism>
<proteinExistence type="predicted"/>
<protein>
    <submittedName>
        <fullName evidence="1">Uncharacterized protein</fullName>
    </submittedName>
</protein>
<evidence type="ECO:0000313" key="2">
    <source>
        <dbReference type="Proteomes" id="UP000652761"/>
    </source>
</evidence>
<reference evidence="1" key="1">
    <citation type="submission" date="2017-07" db="EMBL/GenBank/DDBJ databases">
        <title>Taro Niue Genome Assembly and Annotation.</title>
        <authorList>
            <person name="Atibalentja N."/>
            <person name="Keating K."/>
            <person name="Fields C.J."/>
        </authorList>
    </citation>
    <scope>NUCLEOTIDE SEQUENCE</scope>
    <source>
        <strain evidence="1">Niue_2</strain>
        <tissue evidence="1">Leaf</tissue>
    </source>
</reference>
<dbReference type="AlphaFoldDB" id="A0A843U8C3"/>
<gene>
    <name evidence="1" type="ORF">Taro_008875</name>
</gene>
<sequence length="84" mass="9236">MAWAGTHHGTAMGRCAVAWRLGAAGRHVGRAGTVHRRLAWCWPAEDFQRFAGRCPTVRWAIHRTAVSQVPILGSEKANILLTGY</sequence>
<evidence type="ECO:0000313" key="1">
    <source>
        <dbReference type="EMBL" id="MQL76489.1"/>
    </source>
</evidence>
<name>A0A843U8C3_COLES</name>
<comment type="caution">
    <text evidence="1">The sequence shown here is derived from an EMBL/GenBank/DDBJ whole genome shotgun (WGS) entry which is preliminary data.</text>
</comment>
<dbReference type="Proteomes" id="UP000652761">
    <property type="component" value="Unassembled WGS sequence"/>
</dbReference>
<dbReference type="EMBL" id="NMUH01000301">
    <property type="protein sequence ID" value="MQL76489.1"/>
    <property type="molecule type" value="Genomic_DNA"/>
</dbReference>